<keyword evidence="2" id="KW-1185">Reference proteome</keyword>
<accession>A0A7I8DD59</accession>
<dbReference type="Pfam" id="PF14070">
    <property type="entry name" value="YjfB_motility"/>
    <property type="match status" value="1"/>
</dbReference>
<evidence type="ECO:0000313" key="2">
    <source>
        <dbReference type="Proteomes" id="UP000593802"/>
    </source>
</evidence>
<dbReference type="Proteomes" id="UP000593802">
    <property type="component" value="Chromosome"/>
</dbReference>
<protein>
    <recommendedName>
        <fullName evidence="3">Motility protein</fullName>
    </recommendedName>
</protein>
<dbReference type="AlphaFoldDB" id="A0A7I8DD59"/>
<proteinExistence type="predicted"/>
<sequence length="52" mass="5755">MDISSLQSQVQLLLQKKAMNMETTNMQNLLAALPQTVSINEPGKGQNVDIRI</sequence>
<evidence type="ECO:0008006" key="3">
    <source>
        <dbReference type="Google" id="ProtNLM"/>
    </source>
</evidence>
<organism evidence="1 2">
    <name type="scientific">Effusibacillus dendaii</name>
    <dbReference type="NCBI Taxonomy" id="2743772"/>
    <lineage>
        <taxon>Bacteria</taxon>
        <taxon>Bacillati</taxon>
        <taxon>Bacillota</taxon>
        <taxon>Bacilli</taxon>
        <taxon>Bacillales</taxon>
        <taxon>Alicyclobacillaceae</taxon>
        <taxon>Effusibacillus</taxon>
    </lineage>
</organism>
<gene>
    <name evidence="1" type="ORF">skT53_29420</name>
</gene>
<name>A0A7I8DD59_9BACL</name>
<evidence type="ECO:0000313" key="1">
    <source>
        <dbReference type="EMBL" id="BCJ87957.1"/>
    </source>
</evidence>
<dbReference type="EMBL" id="AP023366">
    <property type="protein sequence ID" value="BCJ87957.1"/>
    <property type="molecule type" value="Genomic_DNA"/>
</dbReference>
<dbReference type="KEGG" id="eff:skT53_29420"/>
<dbReference type="InterPro" id="IPR025906">
    <property type="entry name" value="YjfB_motility"/>
</dbReference>
<reference evidence="1 2" key="1">
    <citation type="submission" date="2020-08" db="EMBL/GenBank/DDBJ databases">
        <title>Complete Genome Sequence of Effusibacillus dendaii Strain skT53, Isolated from Farmland soil.</title>
        <authorList>
            <person name="Konishi T."/>
            <person name="Kawasaki H."/>
        </authorList>
    </citation>
    <scope>NUCLEOTIDE SEQUENCE [LARGE SCALE GENOMIC DNA]</scope>
    <source>
        <strain evidence="2">skT53</strain>
    </source>
</reference>